<evidence type="ECO:0000256" key="1">
    <source>
        <dbReference type="ARBA" id="ARBA00001946"/>
    </source>
</evidence>
<comment type="function">
    <text evidence="2 10 12">Catalyzes the transfer of a dimethylallyl group onto the adenine at position 37 in tRNAs that read codons beginning with uridine, leading to the formation of N6-(dimethylallyl)adenosine (i(6)A).</text>
</comment>
<dbReference type="NCBIfam" id="TIGR00174">
    <property type="entry name" value="miaA"/>
    <property type="match status" value="1"/>
</dbReference>
<evidence type="ECO:0000256" key="13">
    <source>
        <dbReference type="RuleBase" id="RU003785"/>
    </source>
</evidence>
<keyword evidence="5 10" id="KW-0819">tRNA processing</keyword>
<evidence type="ECO:0000256" key="6">
    <source>
        <dbReference type="ARBA" id="ARBA00022741"/>
    </source>
</evidence>
<comment type="caution">
    <text evidence="14">The sequence shown here is derived from an EMBL/GenBank/DDBJ whole genome shotgun (WGS) entry which is preliminary data.</text>
</comment>
<evidence type="ECO:0000256" key="8">
    <source>
        <dbReference type="ARBA" id="ARBA00022842"/>
    </source>
</evidence>
<dbReference type="SUPFAM" id="SSF52540">
    <property type="entry name" value="P-loop containing nucleoside triphosphate hydrolases"/>
    <property type="match status" value="1"/>
</dbReference>
<dbReference type="EC" id="2.5.1.75" evidence="10"/>
<keyword evidence="4 10" id="KW-0808">Transferase</keyword>
<dbReference type="PANTHER" id="PTHR11088:SF60">
    <property type="entry name" value="TRNA DIMETHYLALLYLTRANSFERASE"/>
    <property type="match status" value="1"/>
</dbReference>
<proteinExistence type="inferred from homology"/>
<comment type="cofactor">
    <cofactor evidence="1 10">
        <name>Mg(2+)</name>
        <dbReference type="ChEBI" id="CHEBI:18420"/>
    </cofactor>
</comment>
<keyword evidence="7 10" id="KW-0067">ATP-binding</keyword>
<evidence type="ECO:0000313" key="15">
    <source>
        <dbReference type="Proteomes" id="UP000231203"/>
    </source>
</evidence>
<dbReference type="HAMAP" id="MF_00185">
    <property type="entry name" value="IPP_trans"/>
    <property type="match status" value="1"/>
</dbReference>
<dbReference type="InterPro" id="IPR027417">
    <property type="entry name" value="P-loop_NTPase"/>
</dbReference>
<feature type="binding site" evidence="10">
    <location>
        <begin position="11"/>
        <end position="16"/>
    </location>
    <ligand>
        <name>substrate</name>
    </ligand>
</feature>
<feature type="region of interest" description="Interaction with substrate tRNA" evidence="10">
    <location>
        <begin position="34"/>
        <end position="37"/>
    </location>
</feature>
<feature type="site" description="Interaction with substrate tRNA" evidence="10">
    <location>
        <position position="100"/>
    </location>
</feature>
<comment type="similarity">
    <text evidence="3 10 13">Belongs to the IPP transferase family.</text>
</comment>
<evidence type="ECO:0000313" key="14">
    <source>
        <dbReference type="EMBL" id="PIE62106.1"/>
    </source>
</evidence>
<dbReference type="Gene3D" id="3.40.50.300">
    <property type="entry name" value="P-loop containing nucleotide triphosphate hydrolases"/>
    <property type="match status" value="1"/>
</dbReference>
<comment type="caution">
    <text evidence="10">Lacks conserved residue(s) required for the propagation of feature annotation.</text>
</comment>
<evidence type="ECO:0000256" key="5">
    <source>
        <dbReference type="ARBA" id="ARBA00022694"/>
    </source>
</evidence>
<dbReference type="EMBL" id="PDTI01000063">
    <property type="protein sequence ID" value="PIE62106.1"/>
    <property type="molecule type" value="Genomic_DNA"/>
</dbReference>
<dbReference type="AlphaFoldDB" id="A0A2G6MQ90"/>
<evidence type="ECO:0000256" key="4">
    <source>
        <dbReference type="ARBA" id="ARBA00022679"/>
    </source>
</evidence>
<sequence length="316" mass="35805">MTKIITICGPTGIGKTGFAIALARELNGEIIGADSMQIYKYMDIGTAKPDARERQLARHHLVDFLDPADSFDAKQFTTLADQAISDIVKRGRQPVVAGGTGFYIRALLHGLFRGEPACPATLDKLNQTLEENGGPALHEQLKTCDPRAAEKIHPNDGFRIVRALEVFLTTGVPISHCRQIHDFKSNRYQSLTFGLHMDRKLLYDRINQRVDMMMAEGLLDEVENLVSQGYSLELKSMQSIGYRHMGMYIKGEVSLEEAVRLLKRDTRRYAKRQFTWFNKEKNLIWIDVKELEKAVETAKDFLNTLVLSPPQKRVIL</sequence>
<dbReference type="InterPro" id="IPR018022">
    <property type="entry name" value="IPT"/>
</dbReference>
<evidence type="ECO:0000256" key="3">
    <source>
        <dbReference type="ARBA" id="ARBA00005842"/>
    </source>
</evidence>
<organism evidence="14 15">
    <name type="scientific">Desulfobacter postgatei</name>
    <dbReference type="NCBI Taxonomy" id="2293"/>
    <lineage>
        <taxon>Bacteria</taxon>
        <taxon>Pseudomonadati</taxon>
        <taxon>Thermodesulfobacteriota</taxon>
        <taxon>Desulfobacteria</taxon>
        <taxon>Desulfobacterales</taxon>
        <taxon>Desulfobacteraceae</taxon>
        <taxon>Desulfobacter</taxon>
    </lineage>
</organism>
<dbReference type="Proteomes" id="UP000231203">
    <property type="component" value="Unassembled WGS sequence"/>
</dbReference>
<dbReference type="GO" id="GO:0005524">
    <property type="term" value="F:ATP binding"/>
    <property type="evidence" value="ECO:0007669"/>
    <property type="project" value="UniProtKB-UniRule"/>
</dbReference>
<dbReference type="Pfam" id="PF01715">
    <property type="entry name" value="IPPT"/>
    <property type="match status" value="1"/>
</dbReference>
<dbReference type="GO" id="GO:0006400">
    <property type="term" value="P:tRNA modification"/>
    <property type="evidence" value="ECO:0007669"/>
    <property type="project" value="TreeGrafter"/>
</dbReference>
<comment type="catalytic activity">
    <reaction evidence="9 10 11">
        <text>adenosine(37) in tRNA + dimethylallyl diphosphate = N(6)-dimethylallyladenosine(37) in tRNA + diphosphate</text>
        <dbReference type="Rhea" id="RHEA:26482"/>
        <dbReference type="Rhea" id="RHEA-COMP:10162"/>
        <dbReference type="Rhea" id="RHEA-COMP:10375"/>
        <dbReference type="ChEBI" id="CHEBI:33019"/>
        <dbReference type="ChEBI" id="CHEBI:57623"/>
        <dbReference type="ChEBI" id="CHEBI:74411"/>
        <dbReference type="ChEBI" id="CHEBI:74415"/>
        <dbReference type="EC" id="2.5.1.75"/>
    </reaction>
</comment>
<dbReference type="PANTHER" id="PTHR11088">
    <property type="entry name" value="TRNA DIMETHYLALLYLTRANSFERASE"/>
    <property type="match status" value="1"/>
</dbReference>
<accession>A0A2G6MQ90</accession>
<dbReference type="Gene3D" id="1.10.20.140">
    <property type="match status" value="1"/>
</dbReference>
<name>A0A2G6MQ90_9BACT</name>
<evidence type="ECO:0000256" key="2">
    <source>
        <dbReference type="ARBA" id="ARBA00003213"/>
    </source>
</evidence>
<protein>
    <recommendedName>
        <fullName evidence="10">tRNA dimethylallyltransferase</fullName>
        <ecNumber evidence="10">2.5.1.75</ecNumber>
    </recommendedName>
    <alternativeName>
        <fullName evidence="10">Dimethylallyl diphosphate:tRNA dimethylallyltransferase</fullName>
        <shortName evidence="10">DMAPP:tRNA dimethylallyltransferase</shortName>
        <shortName evidence="10">DMATase</shortName>
    </alternativeName>
    <alternativeName>
        <fullName evidence="10">Isopentenyl-diphosphate:tRNA isopentenyltransferase</fullName>
        <shortName evidence="10">IPP transferase</shortName>
        <shortName evidence="10">IPPT</shortName>
        <shortName evidence="10">IPTase</shortName>
    </alternativeName>
</protein>
<evidence type="ECO:0000256" key="10">
    <source>
        <dbReference type="HAMAP-Rule" id="MF_00185"/>
    </source>
</evidence>
<dbReference type="InterPro" id="IPR039657">
    <property type="entry name" value="Dimethylallyltransferase"/>
</dbReference>
<evidence type="ECO:0000256" key="11">
    <source>
        <dbReference type="RuleBase" id="RU003783"/>
    </source>
</evidence>
<reference evidence="14 15" key="1">
    <citation type="submission" date="2017-10" db="EMBL/GenBank/DDBJ databases">
        <title>Novel microbial diversity and functional potential in the marine mammal oral microbiome.</title>
        <authorList>
            <person name="Dudek N.K."/>
            <person name="Sun C.L."/>
            <person name="Burstein D."/>
            <person name="Kantor R.S."/>
            <person name="Aliaga Goltsman D.S."/>
            <person name="Bik E.M."/>
            <person name="Thomas B.C."/>
            <person name="Banfield J.F."/>
            <person name="Relman D.A."/>
        </authorList>
    </citation>
    <scope>NUCLEOTIDE SEQUENCE [LARGE SCALE GENOMIC DNA]</scope>
    <source>
        <strain evidence="14">DOLJORAL78_47_202</strain>
    </source>
</reference>
<keyword evidence="8 10" id="KW-0460">Magnesium</keyword>
<keyword evidence="6 10" id="KW-0547">Nucleotide-binding</keyword>
<evidence type="ECO:0000256" key="12">
    <source>
        <dbReference type="RuleBase" id="RU003784"/>
    </source>
</evidence>
<gene>
    <name evidence="10" type="primary">miaA</name>
    <name evidence="14" type="ORF">CSA25_06710</name>
</gene>
<feature type="binding site" evidence="10">
    <location>
        <begin position="9"/>
        <end position="16"/>
    </location>
    <ligand>
        <name>ATP</name>
        <dbReference type="ChEBI" id="CHEBI:30616"/>
    </ligand>
</feature>
<evidence type="ECO:0000256" key="9">
    <source>
        <dbReference type="ARBA" id="ARBA00049563"/>
    </source>
</evidence>
<dbReference type="GO" id="GO:0052381">
    <property type="term" value="F:tRNA dimethylallyltransferase activity"/>
    <property type="evidence" value="ECO:0007669"/>
    <property type="project" value="UniProtKB-UniRule"/>
</dbReference>
<evidence type="ECO:0000256" key="7">
    <source>
        <dbReference type="ARBA" id="ARBA00022840"/>
    </source>
</evidence>
<comment type="subunit">
    <text evidence="10">Monomer.</text>
</comment>